<evidence type="ECO:0008006" key="3">
    <source>
        <dbReference type="Google" id="ProtNLM"/>
    </source>
</evidence>
<reference evidence="2" key="1">
    <citation type="submission" date="2018-05" db="EMBL/GenBank/DDBJ databases">
        <authorList>
            <person name="Lanie J.A."/>
            <person name="Ng W.-L."/>
            <person name="Kazmierczak K.M."/>
            <person name="Andrzejewski T.M."/>
            <person name="Davidsen T.M."/>
            <person name="Wayne K.J."/>
            <person name="Tettelin H."/>
            <person name="Glass J.I."/>
            <person name="Rusch D."/>
            <person name="Podicherti R."/>
            <person name="Tsui H.-C.T."/>
            <person name="Winkler M.E."/>
        </authorList>
    </citation>
    <scope>NUCLEOTIDE SEQUENCE</scope>
</reference>
<protein>
    <recommendedName>
        <fullName evidence="3">DUF5666 domain-containing protein</fullName>
    </recommendedName>
</protein>
<accession>A0A382UW46</accession>
<proteinExistence type="predicted"/>
<gene>
    <name evidence="2" type="ORF">METZ01_LOCUS390849</name>
</gene>
<name>A0A382UW46_9ZZZZ</name>
<dbReference type="AlphaFoldDB" id="A0A382UW46"/>
<feature type="non-terminal residue" evidence="2">
    <location>
        <position position="1"/>
    </location>
</feature>
<evidence type="ECO:0000256" key="1">
    <source>
        <dbReference type="SAM" id="MobiDB-lite"/>
    </source>
</evidence>
<organism evidence="2">
    <name type="scientific">marine metagenome</name>
    <dbReference type="NCBI Taxonomy" id="408172"/>
    <lineage>
        <taxon>unclassified sequences</taxon>
        <taxon>metagenomes</taxon>
        <taxon>ecological metagenomes</taxon>
    </lineage>
</organism>
<feature type="region of interest" description="Disordered" evidence="1">
    <location>
        <begin position="42"/>
        <end position="65"/>
    </location>
</feature>
<dbReference type="EMBL" id="UINC01146961">
    <property type="protein sequence ID" value="SVD37995.1"/>
    <property type="molecule type" value="Genomic_DNA"/>
</dbReference>
<feature type="compositionally biased region" description="Polar residues" evidence="1">
    <location>
        <begin position="42"/>
        <end position="55"/>
    </location>
</feature>
<evidence type="ECO:0000313" key="2">
    <source>
        <dbReference type="EMBL" id="SVD37995.1"/>
    </source>
</evidence>
<sequence length="191" mass="19446">VTTKAFILLLLGVLALGGGLGGSFVVGLVVGKGQETEAQVVSSLPAPSSATTEPSTAPGAGGIFPEDLRQRAQSGELSSEELTTLREQFRSRFGGAGGPGRFTGSGGFGSRGPALIGTVTAVEGNILTLNTAQGDLQVTIGEDVTVRQTVDIPIQDLTDGTRITVIGQRGDDGTIAAGTIQIIPEEEWNSP</sequence>